<gene>
    <name evidence="1" type="ORF">S01H4_47184</name>
    <name evidence="2" type="ORF">S03H2_68997</name>
</gene>
<sequence length="52" mass="5643">MTNRVTITGLGPVAPKKKIVDYAISNSFGFGGHRHDGVVFWANIKKRGATDN</sequence>
<dbReference type="EMBL" id="BARU01045484">
    <property type="protein sequence ID" value="GAH93760.1"/>
    <property type="molecule type" value="Genomic_DNA"/>
</dbReference>
<dbReference type="AlphaFoldDB" id="X1KJH6"/>
<evidence type="ECO:0000313" key="1">
    <source>
        <dbReference type="EMBL" id="GAG97115.1"/>
    </source>
</evidence>
<evidence type="ECO:0000313" key="2">
    <source>
        <dbReference type="EMBL" id="GAH93760.1"/>
    </source>
</evidence>
<name>X1KJH6_9ZZZZ</name>
<comment type="caution">
    <text evidence="2">The sequence shown here is derived from an EMBL/GenBank/DDBJ whole genome shotgun (WGS) entry which is preliminary data.</text>
</comment>
<organism evidence="2">
    <name type="scientific">marine sediment metagenome</name>
    <dbReference type="NCBI Taxonomy" id="412755"/>
    <lineage>
        <taxon>unclassified sequences</taxon>
        <taxon>metagenomes</taxon>
        <taxon>ecological metagenomes</taxon>
    </lineage>
</organism>
<proteinExistence type="predicted"/>
<reference evidence="2" key="1">
    <citation type="journal article" date="2014" name="Front. Microbiol.">
        <title>High frequency of phylogenetically diverse reductive dehalogenase-homologous genes in deep subseafloor sedimentary metagenomes.</title>
        <authorList>
            <person name="Kawai M."/>
            <person name="Futagami T."/>
            <person name="Toyoda A."/>
            <person name="Takaki Y."/>
            <person name="Nishi S."/>
            <person name="Hori S."/>
            <person name="Arai W."/>
            <person name="Tsubouchi T."/>
            <person name="Morono Y."/>
            <person name="Uchiyama I."/>
            <person name="Ito T."/>
            <person name="Fujiyama A."/>
            <person name="Inagaki F."/>
            <person name="Takami H."/>
        </authorList>
    </citation>
    <scope>NUCLEOTIDE SEQUENCE</scope>
    <source>
        <strain evidence="2">Expedition CK06-06</strain>
    </source>
</reference>
<accession>X1KJH6</accession>
<dbReference type="EMBL" id="BART01026456">
    <property type="protein sequence ID" value="GAG97115.1"/>
    <property type="molecule type" value="Genomic_DNA"/>
</dbReference>
<protein>
    <submittedName>
        <fullName evidence="2">Uncharacterized protein</fullName>
    </submittedName>
</protein>